<sequence>MLQKAMPDLAALERMIDRYELLFQVASSYNAESMKTVPTIFWVLDTPFLKTEFSKFFHFSSWVTRYEQPHILPISAPASGTIVRASVDQSLVAEPLPSELQLKLGHLRQSKRELEEYSSLKTKFLMKLRGQL</sequence>
<protein>
    <submittedName>
        <fullName evidence="1">Uncharacterized protein</fullName>
    </submittedName>
</protein>
<dbReference type="AlphaFoldDB" id="A0A7S2Y6Y8"/>
<proteinExistence type="predicted"/>
<dbReference type="EMBL" id="HBHT01011493">
    <property type="protein sequence ID" value="CAD9956284.1"/>
    <property type="molecule type" value="Transcribed_RNA"/>
</dbReference>
<reference evidence="1" key="1">
    <citation type="submission" date="2021-01" db="EMBL/GenBank/DDBJ databases">
        <authorList>
            <person name="Corre E."/>
            <person name="Pelletier E."/>
            <person name="Niang G."/>
            <person name="Scheremetjew M."/>
            <person name="Finn R."/>
            <person name="Kale V."/>
            <person name="Holt S."/>
            <person name="Cochrane G."/>
            <person name="Meng A."/>
            <person name="Brown T."/>
            <person name="Cohen L."/>
        </authorList>
    </citation>
    <scope>NUCLEOTIDE SEQUENCE</scope>
    <source>
        <strain evidence="1">CCMP125</strain>
    </source>
</reference>
<accession>A0A7S2Y6Y8</accession>
<name>A0A7S2Y6Y8_9STRA</name>
<gene>
    <name evidence="1" type="ORF">APAL1065_LOCUS7741</name>
</gene>
<evidence type="ECO:0000313" key="1">
    <source>
        <dbReference type="EMBL" id="CAD9956284.1"/>
    </source>
</evidence>
<organism evidence="1">
    <name type="scientific">Entomoneis paludosa</name>
    <dbReference type="NCBI Taxonomy" id="265537"/>
    <lineage>
        <taxon>Eukaryota</taxon>
        <taxon>Sar</taxon>
        <taxon>Stramenopiles</taxon>
        <taxon>Ochrophyta</taxon>
        <taxon>Bacillariophyta</taxon>
        <taxon>Bacillariophyceae</taxon>
        <taxon>Bacillariophycidae</taxon>
        <taxon>Entomoneidaceae</taxon>
        <taxon>Entomoneis</taxon>
    </lineage>
</organism>